<dbReference type="Proteomes" id="UP000324832">
    <property type="component" value="Unassembled WGS sequence"/>
</dbReference>
<accession>A0A5E4QUN8</accession>
<dbReference type="AlphaFoldDB" id="A0A5E4QUN8"/>
<gene>
    <name evidence="1" type="ORF">LSINAPIS_LOCUS11498</name>
</gene>
<reference evidence="1 2" key="1">
    <citation type="submission" date="2017-07" db="EMBL/GenBank/DDBJ databases">
        <authorList>
            <person name="Talla V."/>
            <person name="Backstrom N."/>
        </authorList>
    </citation>
    <scope>NUCLEOTIDE SEQUENCE [LARGE SCALE GENOMIC DNA]</scope>
</reference>
<sequence>MSDAFALESNASPRRGSIVNAIPLSGVDISYNELSRRLSIKADSGHPRFHRYRTCEGGLAFRRLAKGGFGERGSVGRRPLAAPVVFMDCVR</sequence>
<organism evidence="1 2">
    <name type="scientific">Leptidea sinapis</name>
    <dbReference type="NCBI Taxonomy" id="189913"/>
    <lineage>
        <taxon>Eukaryota</taxon>
        <taxon>Metazoa</taxon>
        <taxon>Ecdysozoa</taxon>
        <taxon>Arthropoda</taxon>
        <taxon>Hexapoda</taxon>
        <taxon>Insecta</taxon>
        <taxon>Pterygota</taxon>
        <taxon>Neoptera</taxon>
        <taxon>Endopterygota</taxon>
        <taxon>Lepidoptera</taxon>
        <taxon>Glossata</taxon>
        <taxon>Ditrysia</taxon>
        <taxon>Papilionoidea</taxon>
        <taxon>Pieridae</taxon>
        <taxon>Dismorphiinae</taxon>
        <taxon>Leptidea</taxon>
    </lineage>
</organism>
<protein>
    <submittedName>
        <fullName evidence="1">Uncharacterized protein</fullName>
    </submittedName>
</protein>
<name>A0A5E4QUN8_9NEOP</name>
<evidence type="ECO:0000313" key="1">
    <source>
        <dbReference type="EMBL" id="VVD00966.1"/>
    </source>
</evidence>
<evidence type="ECO:0000313" key="2">
    <source>
        <dbReference type="Proteomes" id="UP000324832"/>
    </source>
</evidence>
<proteinExistence type="predicted"/>
<dbReference type="EMBL" id="FZQP02005110">
    <property type="protein sequence ID" value="VVD00966.1"/>
    <property type="molecule type" value="Genomic_DNA"/>
</dbReference>
<keyword evidence="2" id="KW-1185">Reference proteome</keyword>